<name>A0AAJ0FNP4_9PEZI</name>
<evidence type="ECO:0000313" key="9">
    <source>
        <dbReference type="EMBL" id="KAK1769483.1"/>
    </source>
</evidence>
<sequence length="211" mass="23472">MALPSLLSEKERRVLELYDRLQELGLESALLAARGPHTAITEEDLRTAQERFLESRASYMLRNDVVDSVMMVNPIIKAVHRGTDASPIERDLLPHIEQRDAVSGAIAKQDSELRGINDELSEIQAESIRISRRNVALASEVLKLAEAASQNTSDFTDNPEVKREISTLEREVKASRQKWKVMKGTASAVVVGSGIDWAANPELRDMVLDPD</sequence>
<evidence type="ECO:0000256" key="7">
    <source>
        <dbReference type="ARBA" id="ARBA00025735"/>
    </source>
</evidence>
<evidence type="ECO:0000256" key="1">
    <source>
        <dbReference type="ARBA" id="ARBA00004123"/>
    </source>
</evidence>
<dbReference type="GO" id="GO:0051382">
    <property type="term" value="P:kinetochore assembly"/>
    <property type="evidence" value="ECO:0007669"/>
    <property type="project" value="InterPro"/>
</dbReference>
<comment type="similarity">
    <text evidence="7">Belongs to the CENP-H/MCM16 family.</text>
</comment>
<reference evidence="9" key="1">
    <citation type="submission" date="2023-06" db="EMBL/GenBank/DDBJ databases">
        <title>Genome-scale phylogeny and comparative genomics of the fungal order Sordariales.</title>
        <authorList>
            <consortium name="Lawrence Berkeley National Laboratory"/>
            <person name="Hensen N."/>
            <person name="Bonometti L."/>
            <person name="Westerberg I."/>
            <person name="Brannstrom I.O."/>
            <person name="Guillou S."/>
            <person name="Cros-Aarteil S."/>
            <person name="Calhoun S."/>
            <person name="Haridas S."/>
            <person name="Kuo A."/>
            <person name="Mondo S."/>
            <person name="Pangilinan J."/>
            <person name="Riley R."/>
            <person name="Labutti K."/>
            <person name="Andreopoulos B."/>
            <person name="Lipzen A."/>
            <person name="Chen C."/>
            <person name="Yanf M."/>
            <person name="Daum C."/>
            <person name="Ng V."/>
            <person name="Clum A."/>
            <person name="Steindorff A."/>
            <person name="Ohm R."/>
            <person name="Martin F."/>
            <person name="Silar P."/>
            <person name="Natvig D."/>
            <person name="Lalanne C."/>
            <person name="Gautier V."/>
            <person name="Ament-Velasquez S.L."/>
            <person name="Kruys A."/>
            <person name="Hutchinson M.I."/>
            <person name="Powell A.J."/>
            <person name="Barry K."/>
            <person name="Miller A.N."/>
            <person name="Grigoriev I.V."/>
            <person name="Debuchy R."/>
            <person name="Gladieux P."/>
            <person name="Thoren M.H."/>
            <person name="Johannesson H."/>
        </authorList>
    </citation>
    <scope>NUCLEOTIDE SEQUENCE</scope>
    <source>
        <strain evidence="9">8032-3</strain>
    </source>
</reference>
<keyword evidence="10" id="KW-1185">Reference proteome</keyword>
<dbReference type="PANTHER" id="PTHR48122:SF1">
    <property type="entry name" value="CENTROMERE PROTEIN H"/>
    <property type="match status" value="1"/>
</dbReference>
<keyword evidence="4" id="KW-0995">Kinetochore</keyword>
<dbReference type="GO" id="GO:0043515">
    <property type="term" value="F:kinetochore binding"/>
    <property type="evidence" value="ECO:0007669"/>
    <property type="project" value="TreeGrafter"/>
</dbReference>
<dbReference type="GO" id="GO:0007052">
    <property type="term" value="P:mitotic spindle organization"/>
    <property type="evidence" value="ECO:0007669"/>
    <property type="project" value="TreeGrafter"/>
</dbReference>
<keyword evidence="5" id="KW-0539">Nucleus</keyword>
<protein>
    <submittedName>
        <fullName evidence="9">Centromere protein H (CENP-H)-domain-containing protein</fullName>
    </submittedName>
</protein>
<evidence type="ECO:0000259" key="8">
    <source>
        <dbReference type="Pfam" id="PF05837"/>
    </source>
</evidence>
<dbReference type="InterPro" id="IPR008426">
    <property type="entry name" value="CENP-H_C"/>
</dbReference>
<dbReference type="AlphaFoldDB" id="A0AAJ0FNP4"/>
<comment type="subcellular location">
    <subcellularLocation>
        <location evidence="2">Chromosome</location>
        <location evidence="2">Centromere</location>
        <location evidence="2">Kinetochore</location>
    </subcellularLocation>
    <subcellularLocation>
        <location evidence="1">Nucleus</location>
    </subcellularLocation>
</comment>
<dbReference type="GO" id="GO:0007059">
    <property type="term" value="P:chromosome segregation"/>
    <property type="evidence" value="ECO:0007669"/>
    <property type="project" value="TreeGrafter"/>
</dbReference>
<evidence type="ECO:0000313" key="10">
    <source>
        <dbReference type="Proteomes" id="UP001244011"/>
    </source>
</evidence>
<accession>A0AAJ0FNP4</accession>
<dbReference type="Proteomes" id="UP001244011">
    <property type="component" value="Unassembled WGS sequence"/>
</dbReference>
<dbReference type="GeneID" id="85309136"/>
<dbReference type="EMBL" id="MU839002">
    <property type="protein sequence ID" value="KAK1769483.1"/>
    <property type="molecule type" value="Genomic_DNA"/>
</dbReference>
<evidence type="ECO:0000256" key="2">
    <source>
        <dbReference type="ARBA" id="ARBA00004629"/>
    </source>
</evidence>
<proteinExistence type="inferred from homology"/>
<feature type="domain" description="Centromere protein H C-terminal" evidence="8">
    <location>
        <begin position="13"/>
        <end position="210"/>
    </location>
</feature>
<dbReference type="Pfam" id="PF05837">
    <property type="entry name" value="CENP-H"/>
    <property type="match status" value="1"/>
</dbReference>
<gene>
    <name evidence="9" type="ORF">QBC33DRAFT_512996</name>
</gene>
<dbReference type="GO" id="GO:0000776">
    <property type="term" value="C:kinetochore"/>
    <property type="evidence" value="ECO:0007669"/>
    <property type="project" value="UniProtKB-KW"/>
</dbReference>
<comment type="caution">
    <text evidence="9">The sequence shown here is derived from an EMBL/GenBank/DDBJ whole genome shotgun (WGS) entry which is preliminary data.</text>
</comment>
<keyword evidence="3" id="KW-0158">Chromosome</keyword>
<dbReference type="GO" id="GO:0005634">
    <property type="term" value="C:nucleus"/>
    <property type="evidence" value="ECO:0007669"/>
    <property type="project" value="UniProtKB-SubCell"/>
</dbReference>
<keyword evidence="6" id="KW-0137">Centromere</keyword>
<evidence type="ECO:0000256" key="3">
    <source>
        <dbReference type="ARBA" id="ARBA00022454"/>
    </source>
</evidence>
<dbReference type="PANTHER" id="PTHR48122">
    <property type="entry name" value="CENTROMERE PROTEIN H"/>
    <property type="match status" value="1"/>
</dbReference>
<evidence type="ECO:0000256" key="4">
    <source>
        <dbReference type="ARBA" id="ARBA00022838"/>
    </source>
</evidence>
<organism evidence="9 10">
    <name type="scientific">Phialemonium atrogriseum</name>
    <dbReference type="NCBI Taxonomy" id="1093897"/>
    <lineage>
        <taxon>Eukaryota</taxon>
        <taxon>Fungi</taxon>
        <taxon>Dikarya</taxon>
        <taxon>Ascomycota</taxon>
        <taxon>Pezizomycotina</taxon>
        <taxon>Sordariomycetes</taxon>
        <taxon>Sordariomycetidae</taxon>
        <taxon>Cephalothecales</taxon>
        <taxon>Cephalothecaceae</taxon>
        <taxon>Phialemonium</taxon>
    </lineage>
</organism>
<evidence type="ECO:0000256" key="6">
    <source>
        <dbReference type="ARBA" id="ARBA00023328"/>
    </source>
</evidence>
<dbReference type="RefSeq" id="XP_060285696.1">
    <property type="nucleotide sequence ID" value="XM_060425949.1"/>
</dbReference>
<dbReference type="InterPro" id="IPR040034">
    <property type="entry name" value="CENP-H"/>
</dbReference>
<evidence type="ECO:0000256" key="5">
    <source>
        <dbReference type="ARBA" id="ARBA00023242"/>
    </source>
</evidence>